<dbReference type="AlphaFoldDB" id="A0A9Q9AJU7"/>
<reference evidence="1" key="1">
    <citation type="submission" date="2022-06" db="EMBL/GenBank/DDBJ databases">
        <title>Complete genome sequences of two strains of the flax pathogen Septoria linicola.</title>
        <authorList>
            <person name="Lapalu N."/>
            <person name="Simon A."/>
            <person name="Demenou B."/>
            <person name="Paumier D."/>
            <person name="Guillot M.-P."/>
            <person name="Gout L."/>
            <person name="Valade R."/>
        </authorList>
    </citation>
    <scope>NUCLEOTIDE SEQUENCE</scope>
    <source>
        <strain evidence="1">SE15195</strain>
    </source>
</reference>
<gene>
    <name evidence="1" type="ORF">Slin15195_G005750</name>
</gene>
<sequence>MTSDLGDGLDAVILERGGRLERVIMNLRKGAPTVVALRRLSRELMLVADSLESAALVAEGPSENTDLAPAGTSFIAELLQHIKGAVEPDVDLCISPANQDTTPDHSVHVQQAVTIRDFAEPRDSLDPDLASSGKPAEMSMSLHSPAARIANRQSIDADYIALRRHFGRGNSYRDEELADMGAVERLERRATRTMQTTPLGAGPDPGMVRLLELGICSSTTTPALPDITVTNDGSPSLPSHILKAQDVMAFGYPHEPPAEPRTESPLMFSPSTCPSLFDSKVNSAEPSPVQTSPNPLSLRRASTWQDLTRITAPAGEMIPLPQDAPVVKPLNPDRDVIRQAMRMDRNKAVQEAAALERQARRRRQIEAGARR</sequence>
<accession>A0A9Q9AJU7</accession>
<evidence type="ECO:0000313" key="2">
    <source>
        <dbReference type="Proteomes" id="UP001056384"/>
    </source>
</evidence>
<dbReference type="Proteomes" id="UP001056384">
    <property type="component" value="Chromosome 1"/>
</dbReference>
<organism evidence="1 2">
    <name type="scientific">Septoria linicola</name>
    <dbReference type="NCBI Taxonomy" id="215465"/>
    <lineage>
        <taxon>Eukaryota</taxon>
        <taxon>Fungi</taxon>
        <taxon>Dikarya</taxon>
        <taxon>Ascomycota</taxon>
        <taxon>Pezizomycotina</taxon>
        <taxon>Dothideomycetes</taxon>
        <taxon>Dothideomycetidae</taxon>
        <taxon>Mycosphaerellales</taxon>
        <taxon>Mycosphaerellaceae</taxon>
        <taxon>Septoria</taxon>
    </lineage>
</organism>
<keyword evidence="2" id="KW-1185">Reference proteome</keyword>
<name>A0A9Q9AJU7_9PEZI</name>
<evidence type="ECO:0000313" key="1">
    <source>
        <dbReference type="EMBL" id="USW47256.1"/>
    </source>
</evidence>
<protein>
    <submittedName>
        <fullName evidence="1">Uncharacterized protein</fullName>
    </submittedName>
</protein>
<proteinExistence type="predicted"/>
<dbReference type="EMBL" id="CP099418">
    <property type="protein sequence ID" value="USW47256.1"/>
    <property type="molecule type" value="Genomic_DNA"/>
</dbReference>